<dbReference type="SUPFAM" id="SSF48371">
    <property type="entry name" value="ARM repeat"/>
    <property type="match status" value="1"/>
</dbReference>
<evidence type="ECO:0000256" key="1">
    <source>
        <dbReference type="ARBA" id="ARBA00022723"/>
    </source>
</evidence>
<evidence type="ECO:0000256" key="2">
    <source>
        <dbReference type="ARBA" id="ARBA00022771"/>
    </source>
</evidence>
<dbReference type="Gene3D" id="1.25.10.10">
    <property type="entry name" value="Leucine-rich Repeat Variant"/>
    <property type="match status" value="1"/>
</dbReference>
<gene>
    <name evidence="7" type="ORF">JR316_010416</name>
</gene>
<dbReference type="PROSITE" id="PS50865">
    <property type="entry name" value="ZF_MYND_2"/>
    <property type="match status" value="1"/>
</dbReference>
<dbReference type="InterPro" id="IPR016024">
    <property type="entry name" value="ARM-type_fold"/>
</dbReference>
<feature type="region of interest" description="Disordered" evidence="5">
    <location>
        <begin position="1"/>
        <end position="24"/>
    </location>
</feature>
<sequence>MPGPGNRKQVKSKSATRSHESEGQVRFAGIDNAEGWSAVVNLLCDVFKLPDLTSRKGLKQVHAKFDPLFAKIEHAYKSNPQNYKLRGGIIGIFSKMCVDSMLRDRLFEKGVLGMITPLLEIDDTRHLALHCLSIITHHSGSKARVEIAKNANVLARLIQDLPEDEKVAELAVSTLAHALAAVTGGLPEPTDPVVFKSIDMVEVLKSTLEAVKRPHSDPQVLMDHAIKVVCMSSPHAVDAFKAYPPAIDFMVAGLRSNDWVTRSICLGGVLRLHQFEAEENPPIFDRKKLLSGEYGRLPDHLVALEMEYGHERCDMYLMAKALAETASILIPCVATGDFYTLGLKQAELMLQTDFILVPGIFEIRDPVTGSSMNENAGVSFPLWAASLSNYSSAIRRSGKPNEADFADILDLKKLIVTSCIPDAVALAHKCIERNPQQAFFYYVISLGDDHVQALRAAKKGLKCKLLTPFLKWQLMLQAVILAANMGVSIIQSMPDSRDKRWQEGIAFLSSAYDDAKLFMEGAPPDNHYMDVVACWYILLHMILLKDLSSDLHEIKRNLERLHAADEFNIFMGIPPPKTDLRLAQQTAVEHYPAAIKEFSRVFQVLYQAKIGEGHVVRLDRGKLEDDLTAWFNDMKFDDGTMMHVGAGCSGGSGQVKVTFDQVTLYRCSWCSNTSAILSKCGGCSEARYCDRACQKLHWEEHKKTCKRQNVRK</sequence>
<dbReference type="InterPro" id="IPR011989">
    <property type="entry name" value="ARM-like"/>
</dbReference>
<name>A0A8H7XSM3_PSICU</name>
<evidence type="ECO:0000313" key="7">
    <source>
        <dbReference type="EMBL" id="KAG5164774.1"/>
    </source>
</evidence>
<evidence type="ECO:0000256" key="5">
    <source>
        <dbReference type="SAM" id="MobiDB-lite"/>
    </source>
</evidence>
<protein>
    <recommendedName>
        <fullName evidence="6">MYND-type domain-containing protein</fullName>
    </recommendedName>
</protein>
<comment type="caution">
    <text evidence="7">The sequence shown here is derived from an EMBL/GenBank/DDBJ whole genome shotgun (WGS) entry which is preliminary data.</text>
</comment>
<accession>A0A8H7XSM3</accession>
<evidence type="ECO:0000256" key="3">
    <source>
        <dbReference type="ARBA" id="ARBA00022833"/>
    </source>
</evidence>
<dbReference type="GO" id="GO:0008270">
    <property type="term" value="F:zinc ion binding"/>
    <property type="evidence" value="ECO:0007669"/>
    <property type="project" value="UniProtKB-KW"/>
</dbReference>
<dbReference type="SUPFAM" id="SSF144232">
    <property type="entry name" value="HIT/MYND zinc finger-like"/>
    <property type="match status" value="1"/>
</dbReference>
<evidence type="ECO:0000256" key="4">
    <source>
        <dbReference type="PROSITE-ProRule" id="PRU00134"/>
    </source>
</evidence>
<dbReference type="Gene3D" id="6.10.140.2220">
    <property type="match status" value="1"/>
</dbReference>
<feature type="domain" description="MYND-type" evidence="6">
    <location>
        <begin position="667"/>
        <end position="705"/>
    </location>
</feature>
<proteinExistence type="predicted"/>
<keyword evidence="1" id="KW-0479">Metal-binding</keyword>
<organism evidence="7">
    <name type="scientific">Psilocybe cubensis</name>
    <name type="common">Psychedelic mushroom</name>
    <name type="synonym">Stropharia cubensis</name>
    <dbReference type="NCBI Taxonomy" id="181762"/>
    <lineage>
        <taxon>Eukaryota</taxon>
        <taxon>Fungi</taxon>
        <taxon>Dikarya</taxon>
        <taxon>Basidiomycota</taxon>
        <taxon>Agaricomycotina</taxon>
        <taxon>Agaricomycetes</taxon>
        <taxon>Agaricomycetidae</taxon>
        <taxon>Agaricales</taxon>
        <taxon>Agaricineae</taxon>
        <taxon>Strophariaceae</taxon>
        <taxon>Psilocybe</taxon>
    </lineage>
</organism>
<dbReference type="Pfam" id="PF01753">
    <property type="entry name" value="zf-MYND"/>
    <property type="match status" value="1"/>
</dbReference>
<dbReference type="InterPro" id="IPR002893">
    <property type="entry name" value="Znf_MYND"/>
</dbReference>
<dbReference type="PROSITE" id="PS01360">
    <property type="entry name" value="ZF_MYND_1"/>
    <property type="match status" value="1"/>
</dbReference>
<keyword evidence="3" id="KW-0862">Zinc</keyword>
<dbReference type="OrthoDB" id="341421at2759"/>
<reference evidence="7" key="1">
    <citation type="submission" date="2021-02" db="EMBL/GenBank/DDBJ databases">
        <title>Psilocybe cubensis genome.</title>
        <authorList>
            <person name="Mckernan K.J."/>
            <person name="Crawford S."/>
            <person name="Trippe A."/>
            <person name="Kane L.T."/>
            <person name="Mclaughlin S."/>
        </authorList>
    </citation>
    <scope>NUCLEOTIDE SEQUENCE [LARGE SCALE GENOMIC DNA]</scope>
    <source>
        <strain evidence="7">MGC-MH-2018</strain>
    </source>
</reference>
<dbReference type="AlphaFoldDB" id="A0A8H7XSM3"/>
<dbReference type="EMBL" id="JAFIQS010000011">
    <property type="protein sequence ID" value="KAG5164774.1"/>
    <property type="molecule type" value="Genomic_DNA"/>
</dbReference>
<evidence type="ECO:0000259" key="6">
    <source>
        <dbReference type="PROSITE" id="PS50865"/>
    </source>
</evidence>
<keyword evidence="2 4" id="KW-0863">Zinc-finger</keyword>